<evidence type="ECO:0000313" key="2">
    <source>
        <dbReference type="EMBL" id="HIX03358.1"/>
    </source>
</evidence>
<dbReference type="PROSITE" id="PS51257">
    <property type="entry name" value="PROKAR_LIPOPROTEIN"/>
    <property type="match status" value="1"/>
</dbReference>
<keyword evidence="1" id="KW-1133">Transmembrane helix</keyword>
<evidence type="ECO:0000256" key="1">
    <source>
        <dbReference type="SAM" id="Phobius"/>
    </source>
</evidence>
<dbReference type="Proteomes" id="UP000824202">
    <property type="component" value="Unassembled WGS sequence"/>
</dbReference>
<keyword evidence="1" id="KW-0472">Membrane</keyword>
<sequence>MQAKMIEPPKVSIFYCIAAALGCSVGLIFRRDGMGVANECRTLRFPTVGGRWCIQWGQL</sequence>
<dbReference type="AlphaFoldDB" id="A0A9D1UZH8"/>
<keyword evidence="1" id="KW-0812">Transmembrane</keyword>
<proteinExistence type="predicted"/>
<reference evidence="2" key="1">
    <citation type="journal article" date="2021" name="PeerJ">
        <title>Extensive microbial diversity within the chicken gut microbiome revealed by metagenomics and culture.</title>
        <authorList>
            <person name="Gilroy R."/>
            <person name="Ravi A."/>
            <person name="Getino M."/>
            <person name="Pursley I."/>
            <person name="Horton D.L."/>
            <person name="Alikhan N.F."/>
            <person name="Baker D."/>
            <person name="Gharbi K."/>
            <person name="Hall N."/>
            <person name="Watson M."/>
            <person name="Adriaenssens E.M."/>
            <person name="Foster-Nyarko E."/>
            <person name="Jarju S."/>
            <person name="Secka A."/>
            <person name="Antonio M."/>
            <person name="Oren A."/>
            <person name="Chaudhuri R.R."/>
            <person name="La Ragione R."/>
            <person name="Hildebrand F."/>
            <person name="Pallen M.J."/>
        </authorList>
    </citation>
    <scope>NUCLEOTIDE SEQUENCE</scope>
    <source>
        <strain evidence="2">23274</strain>
    </source>
</reference>
<accession>A0A9D1UZH8</accession>
<gene>
    <name evidence="2" type="ORF">H9863_04475</name>
</gene>
<name>A0A9D1UZH8_9BACT</name>
<protein>
    <submittedName>
        <fullName evidence="2">Uncharacterized protein</fullName>
    </submittedName>
</protein>
<reference evidence="2" key="2">
    <citation type="submission" date="2021-04" db="EMBL/GenBank/DDBJ databases">
        <authorList>
            <person name="Gilroy R."/>
        </authorList>
    </citation>
    <scope>NUCLEOTIDE SEQUENCE</scope>
    <source>
        <strain evidence="2">23274</strain>
    </source>
</reference>
<evidence type="ECO:0000313" key="3">
    <source>
        <dbReference type="Proteomes" id="UP000824202"/>
    </source>
</evidence>
<feature type="transmembrane region" description="Helical" evidence="1">
    <location>
        <begin position="12"/>
        <end position="29"/>
    </location>
</feature>
<organism evidence="2 3">
    <name type="scientific">Candidatus Odoribacter faecigallinarum</name>
    <dbReference type="NCBI Taxonomy" id="2838706"/>
    <lineage>
        <taxon>Bacteria</taxon>
        <taxon>Pseudomonadati</taxon>
        <taxon>Bacteroidota</taxon>
        <taxon>Bacteroidia</taxon>
        <taxon>Bacteroidales</taxon>
        <taxon>Odoribacteraceae</taxon>
        <taxon>Odoribacter</taxon>
    </lineage>
</organism>
<dbReference type="EMBL" id="DXFT01000088">
    <property type="protein sequence ID" value="HIX03358.1"/>
    <property type="molecule type" value="Genomic_DNA"/>
</dbReference>
<comment type="caution">
    <text evidence="2">The sequence shown here is derived from an EMBL/GenBank/DDBJ whole genome shotgun (WGS) entry which is preliminary data.</text>
</comment>